<evidence type="ECO:0000313" key="2">
    <source>
        <dbReference type="EMBL" id="SCW63852.1"/>
    </source>
</evidence>
<dbReference type="RefSeq" id="WP_090648132.1">
    <property type="nucleotide sequence ID" value="NZ_CBCRYE010000001.1"/>
</dbReference>
<keyword evidence="1" id="KW-0812">Transmembrane</keyword>
<dbReference type="STRING" id="260084.SAMN02927928_2406"/>
<feature type="transmembrane region" description="Helical" evidence="1">
    <location>
        <begin position="362"/>
        <end position="382"/>
    </location>
</feature>
<feature type="transmembrane region" description="Helical" evidence="1">
    <location>
        <begin position="230"/>
        <end position="249"/>
    </location>
</feature>
<reference evidence="3" key="1">
    <citation type="submission" date="2016-10" db="EMBL/GenBank/DDBJ databases">
        <authorList>
            <person name="Varghese N."/>
            <person name="Submissions S."/>
        </authorList>
    </citation>
    <scope>NUCLEOTIDE SEQUENCE [LARGE SCALE GENOMIC DNA]</scope>
    <source>
        <strain evidence="3">CGMCC 1.3431</strain>
    </source>
</reference>
<keyword evidence="1" id="KW-0472">Membrane</keyword>
<feature type="transmembrane region" description="Helical" evidence="1">
    <location>
        <begin position="205"/>
        <end position="224"/>
    </location>
</feature>
<feature type="transmembrane region" description="Helical" evidence="1">
    <location>
        <begin position="101"/>
        <end position="120"/>
    </location>
</feature>
<feature type="transmembrane region" description="Helical" evidence="1">
    <location>
        <begin position="17"/>
        <end position="34"/>
    </location>
</feature>
<keyword evidence="3" id="KW-1185">Reference proteome</keyword>
<evidence type="ECO:0000313" key="3">
    <source>
        <dbReference type="Proteomes" id="UP000199150"/>
    </source>
</evidence>
<evidence type="ECO:0000256" key="1">
    <source>
        <dbReference type="SAM" id="Phobius"/>
    </source>
</evidence>
<gene>
    <name evidence="2" type="ORF">SAMN02927928_2406</name>
</gene>
<accession>A0A1G4S3K7</accession>
<keyword evidence="1" id="KW-1133">Transmembrane helix</keyword>
<organism evidence="2 3">
    <name type="scientific">Asticcacaulis taihuensis</name>
    <dbReference type="NCBI Taxonomy" id="260084"/>
    <lineage>
        <taxon>Bacteria</taxon>
        <taxon>Pseudomonadati</taxon>
        <taxon>Pseudomonadota</taxon>
        <taxon>Alphaproteobacteria</taxon>
        <taxon>Caulobacterales</taxon>
        <taxon>Caulobacteraceae</taxon>
        <taxon>Asticcacaulis</taxon>
    </lineage>
</organism>
<dbReference type="AlphaFoldDB" id="A0A1G4S3K7"/>
<dbReference type="EMBL" id="FMTS01000003">
    <property type="protein sequence ID" value="SCW63852.1"/>
    <property type="molecule type" value="Genomic_DNA"/>
</dbReference>
<proteinExistence type="predicted"/>
<name>A0A1G4S3K7_9CAUL</name>
<dbReference type="Proteomes" id="UP000199150">
    <property type="component" value="Unassembled WGS sequence"/>
</dbReference>
<feature type="transmembrane region" description="Helical" evidence="1">
    <location>
        <begin position="132"/>
        <end position="163"/>
    </location>
</feature>
<protein>
    <recommendedName>
        <fullName evidence="4">DUF2029 domain-containing protein</fullName>
    </recommendedName>
</protein>
<sequence>MDSLTWFELFTARKRNLWLFSLFFLFPLVGNLISRLTKARYWLPDFDALICGAHNVSRGISPYSLHPVCDGIRPTPYVYAPQVGQFFAPLEQVFGLEGARWAFALVYMPAMLWLFWYAILKPMDKAPWHFRLMTLAAMVGSVLSCGNIGLLLHALTILGALYISKSRLPFIAIVICGALIKPVFLTYLVVLLLEDRPLIARLRTFLLSATVAVSALLALLLTAGRFSDDWHAALNAIVILEQPGIGFFATTSALGLNTASAVTLIGLGVFITGMGLASLVLAEWGGLTAEERIIFGLGAAQFLNPRLMDYDMFTLAPCMAMVVMTAKPLGQKTFTCVSWAFAGTLIFCVVCNILEIRAIHRAPVAVFAYGLILLAVAGLTAWPQRMRIRDWFRNPLPILQDILAQRI</sequence>
<feature type="transmembrane region" description="Helical" evidence="1">
    <location>
        <begin position="261"/>
        <end position="282"/>
    </location>
</feature>
<evidence type="ECO:0008006" key="4">
    <source>
        <dbReference type="Google" id="ProtNLM"/>
    </source>
</evidence>
<feature type="transmembrane region" description="Helical" evidence="1">
    <location>
        <begin position="336"/>
        <end position="356"/>
    </location>
</feature>
<feature type="transmembrane region" description="Helical" evidence="1">
    <location>
        <begin position="312"/>
        <end position="329"/>
    </location>
</feature>
<feature type="transmembrane region" description="Helical" evidence="1">
    <location>
        <begin position="169"/>
        <end position="193"/>
    </location>
</feature>
<dbReference type="OrthoDB" id="7171792at2"/>